<evidence type="ECO:0000313" key="3">
    <source>
        <dbReference type="EMBL" id="GAA0394683.1"/>
    </source>
</evidence>
<dbReference type="Proteomes" id="UP001500340">
    <property type="component" value="Unassembled WGS sequence"/>
</dbReference>
<dbReference type="Pfam" id="PF00106">
    <property type="entry name" value="adh_short"/>
    <property type="match status" value="1"/>
</dbReference>
<name>A0ABP3I9F6_9BACL</name>
<evidence type="ECO:0000256" key="1">
    <source>
        <dbReference type="ARBA" id="ARBA00006484"/>
    </source>
</evidence>
<protein>
    <recommendedName>
        <fullName evidence="5">Short-chain dehydrogenase</fullName>
    </recommendedName>
</protein>
<comment type="caution">
    <text evidence="3">The sequence shown here is derived from an EMBL/GenBank/DDBJ whole genome shotgun (WGS) entry which is preliminary data.</text>
</comment>
<dbReference type="EMBL" id="BAAACX010000009">
    <property type="protein sequence ID" value="GAA0394683.1"/>
    <property type="molecule type" value="Genomic_DNA"/>
</dbReference>
<dbReference type="SUPFAM" id="SSF51735">
    <property type="entry name" value="NAD(P)-binding Rossmann-fold domains"/>
    <property type="match status" value="1"/>
</dbReference>
<accession>A0ABP3I9F6</accession>
<dbReference type="PANTHER" id="PTHR24320:SF226">
    <property type="entry name" value="RETINOL DEHYDROGENASE 11"/>
    <property type="match status" value="1"/>
</dbReference>
<reference evidence="4" key="1">
    <citation type="journal article" date="2019" name="Int. J. Syst. Evol. Microbiol.">
        <title>The Global Catalogue of Microorganisms (GCM) 10K type strain sequencing project: providing services to taxonomists for standard genome sequencing and annotation.</title>
        <authorList>
            <consortium name="The Broad Institute Genomics Platform"/>
            <consortium name="The Broad Institute Genome Sequencing Center for Infectious Disease"/>
            <person name="Wu L."/>
            <person name="Ma J."/>
        </authorList>
    </citation>
    <scope>NUCLEOTIDE SEQUENCE [LARGE SCALE GENOMIC DNA]</scope>
    <source>
        <strain evidence="4">JCM 12774</strain>
    </source>
</reference>
<organism evidence="3 4">
    <name type="scientific">Paenibacillus motobuensis</name>
    <dbReference type="NCBI Taxonomy" id="295324"/>
    <lineage>
        <taxon>Bacteria</taxon>
        <taxon>Bacillati</taxon>
        <taxon>Bacillota</taxon>
        <taxon>Bacilli</taxon>
        <taxon>Bacillales</taxon>
        <taxon>Paenibacillaceae</taxon>
        <taxon>Paenibacillus</taxon>
    </lineage>
</organism>
<comment type="similarity">
    <text evidence="1">Belongs to the short-chain dehydrogenases/reductases (SDR) family.</text>
</comment>
<dbReference type="PRINTS" id="PR00081">
    <property type="entry name" value="GDHRDH"/>
</dbReference>
<keyword evidence="2" id="KW-0560">Oxidoreductase</keyword>
<evidence type="ECO:0000256" key="2">
    <source>
        <dbReference type="ARBA" id="ARBA00023002"/>
    </source>
</evidence>
<dbReference type="PROSITE" id="PS51257">
    <property type="entry name" value="PROKAR_LIPOPROTEIN"/>
    <property type="match status" value="1"/>
</dbReference>
<dbReference type="InterPro" id="IPR002347">
    <property type="entry name" value="SDR_fam"/>
</dbReference>
<keyword evidence="4" id="KW-1185">Reference proteome</keyword>
<dbReference type="PANTHER" id="PTHR24320">
    <property type="entry name" value="RETINOL DEHYDROGENASE"/>
    <property type="match status" value="1"/>
</dbReference>
<proteinExistence type="inferred from homology"/>
<evidence type="ECO:0000313" key="4">
    <source>
        <dbReference type="Proteomes" id="UP001500340"/>
    </source>
</evidence>
<dbReference type="InterPro" id="IPR036291">
    <property type="entry name" value="NAD(P)-bd_dom_sf"/>
</dbReference>
<sequence length="313" mass="35588">MGDRIVIISGANSGIGRAAAFKFASTGFHVVMACRNLSASRSVQQEIIEKSGSDKVSLLELDLASFSSIRHFCSAFQQTFDQLDVLIHNAAYLKHGEKIYQLSPDHIELSFATNLFGPYLMTKLLMDPLRKSSDARILHACSTNIKHFFDPKRKIEFDNLQGEFKDNRPYSTYKMYGDSKMALFIMTKRLAEELKRYDIKVNALQIPATKISKRTIDNLSPIWRTLAVLQNLFNPLPDEVAECYYQICTAEKYANLSGHLFNKQGEIILPGQTKPDPFTQAKQIFGSTYYPAYADDPDIAQQVWELCTKWTQR</sequence>
<gene>
    <name evidence="3" type="ORF">GCM10008933_26880</name>
</gene>
<dbReference type="RefSeq" id="WP_343861834.1">
    <property type="nucleotide sequence ID" value="NZ_BAAACX010000009.1"/>
</dbReference>
<dbReference type="Gene3D" id="3.40.50.720">
    <property type="entry name" value="NAD(P)-binding Rossmann-like Domain"/>
    <property type="match status" value="1"/>
</dbReference>
<evidence type="ECO:0008006" key="5">
    <source>
        <dbReference type="Google" id="ProtNLM"/>
    </source>
</evidence>